<dbReference type="PANTHER" id="PTHR43281">
    <property type="entry name" value="FARNESYL DIPHOSPHATE SYNTHASE"/>
    <property type="match status" value="1"/>
</dbReference>
<evidence type="ECO:0000256" key="4">
    <source>
        <dbReference type="ARBA" id="ARBA00022723"/>
    </source>
</evidence>
<dbReference type="EC" id="2.5.1.10" evidence="7"/>
<keyword evidence="3 7" id="KW-0808">Transferase</keyword>
<comment type="similarity">
    <text evidence="2">Belongs to the FPP/GGPP synthase family.</text>
</comment>
<evidence type="ECO:0000256" key="3">
    <source>
        <dbReference type="ARBA" id="ARBA00022679"/>
    </source>
</evidence>
<protein>
    <submittedName>
        <fullName evidence="7">Geranyltranstransferase</fullName>
        <ecNumber evidence="7">2.5.1.1</ecNumber>
        <ecNumber evidence="7">2.5.1.10</ecNumber>
    </submittedName>
</protein>
<dbReference type="InterPro" id="IPR033749">
    <property type="entry name" value="Polyprenyl_synt_CS"/>
</dbReference>
<dbReference type="PROSITE" id="PS00444">
    <property type="entry name" value="POLYPRENYL_SYNTHASE_2"/>
    <property type="match status" value="1"/>
</dbReference>
<sequence length="295" mass="31811">MFEIEAALAQNARDVDAVLGSLLPASDDREARLMEAVRYSTLSGGKRIRPFLVRSSADLFGVSHGLALRVAAAIEMIHSYSLIHDDLPAMDNDDLRRGMPTCHVKFDEATAILAGDALIARAFEVLAEPATHADPRVRADLVVEVARASGGEGMVGGQMLDLLAAQWKLEIAEITRLQRLKTGALIAVSCEAGAILGKAADSHRHALRAYAHDLGLAFQIADDLLDVEGSAEETGKRTHKDESAGKATFVSILGPERARAQSHMLAHQAIQHLEPFSAQAEPLRALALFVVTRRY</sequence>
<proteinExistence type="inferred from homology"/>
<dbReference type="InterPro" id="IPR008949">
    <property type="entry name" value="Isoprenoid_synthase_dom_sf"/>
</dbReference>
<reference evidence="7" key="1">
    <citation type="submission" date="2018-07" db="EMBL/GenBank/DDBJ databases">
        <authorList>
            <person name="Quirk P.G."/>
            <person name="Krulwich T.A."/>
        </authorList>
    </citation>
    <scope>NUCLEOTIDE SEQUENCE</scope>
</reference>
<dbReference type="GO" id="GO:0004161">
    <property type="term" value="F:dimethylallyltranstransferase activity"/>
    <property type="evidence" value="ECO:0007669"/>
    <property type="project" value="UniProtKB-EC"/>
</dbReference>
<dbReference type="GO" id="GO:0004337">
    <property type="term" value="F:(2E,6E)-farnesyl diphosphate synthase activity"/>
    <property type="evidence" value="ECO:0007669"/>
    <property type="project" value="UniProtKB-EC"/>
</dbReference>
<accession>A0A380TAF9</accession>
<dbReference type="InterPro" id="IPR053378">
    <property type="entry name" value="Prenyl_diphosphate_synthase"/>
</dbReference>
<gene>
    <name evidence="7" type="primary">ispA</name>
    <name evidence="7" type="ORF">DF3PB_1850002</name>
</gene>
<dbReference type="FunFam" id="1.10.600.10:FF:000001">
    <property type="entry name" value="Geranylgeranyl diphosphate synthase"/>
    <property type="match status" value="1"/>
</dbReference>
<dbReference type="SFLD" id="SFLDG01017">
    <property type="entry name" value="Polyprenyl_Transferase_Like"/>
    <property type="match status" value="1"/>
</dbReference>
<dbReference type="InterPro" id="IPR000092">
    <property type="entry name" value="Polyprenyl_synt"/>
</dbReference>
<evidence type="ECO:0000256" key="5">
    <source>
        <dbReference type="ARBA" id="ARBA00022842"/>
    </source>
</evidence>
<evidence type="ECO:0000256" key="6">
    <source>
        <dbReference type="ARBA" id="ARBA00023229"/>
    </source>
</evidence>
<keyword evidence="4" id="KW-0479">Metal-binding</keyword>
<evidence type="ECO:0000256" key="2">
    <source>
        <dbReference type="ARBA" id="ARBA00006706"/>
    </source>
</evidence>
<evidence type="ECO:0000313" key="7">
    <source>
        <dbReference type="EMBL" id="SUS05297.1"/>
    </source>
</evidence>
<evidence type="ECO:0000256" key="1">
    <source>
        <dbReference type="ARBA" id="ARBA00001946"/>
    </source>
</evidence>
<dbReference type="Gene3D" id="1.10.600.10">
    <property type="entry name" value="Farnesyl Diphosphate Synthase"/>
    <property type="match status" value="1"/>
</dbReference>
<keyword evidence="6" id="KW-0414">Isoprene biosynthesis</keyword>
<dbReference type="PANTHER" id="PTHR43281:SF1">
    <property type="entry name" value="FARNESYL DIPHOSPHATE SYNTHASE"/>
    <property type="match status" value="1"/>
</dbReference>
<dbReference type="EMBL" id="UIDG01000096">
    <property type="protein sequence ID" value="SUS05297.1"/>
    <property type="molecule type" value="Genomic_DNA"/>
</dbReference>
<keyword evidence="5" id="KW-0460">Magnesium</keyword>
<dbReference type="NCBIfam" id="NF045485">
    <property type="entry name" value="FPPsyn"/>
    <property type="match status" value="1"/>
</dbReference>
<dbReference type="GO" id="GO:0008299">
    <property type="term" value="P:isoprenoid biosynthetic process"/>
    <property type="evidence" value="ECO:0007669"/>
    <property type="project" value="UniProtKB-KW"/>
</dbReference>
<dbReference type="AlphaFoldDB" id="A0A380TAF9"/>
<dbReference type="CDD" id="cd00685">
    <property type="entry name" value="Trans_IPPS_HT"/>
    <property type="match status" value="1"/>
</dbReference>
<dbReference type="GO" id="GO:0005737">
    <property type="term" value="C:cytoplasm"/>
    <property type="evidence" value="ECO:0007669"/>
    <property type="project" value="UniProtKB-ARBA"/>
</dbReference>
<dbReference type="Pfam" id="PF00348">
    <property type="entry name" value="polyprenyl_synt"/>
    <property type="match status" value="1"/>
</dbReference>
<dbReference type="PROSITE" id="PS00723">
    <property type="entry name" value="POLYPRENYL_SYNTHASE_1"/>
    <property type="match status" value="1"/>
</dbReference>
<dbReference type="SFLD" id="SFLDS00005">
    <property type="entry name" value="Isoprenoid_Synthase_Type_I"/>
    <property type="match status" value="1"/>
</dbReference>
<dbReference type="EC" id="2.5.1.1" evidence="7"/>
<dbReference type="SUPFAM" id="SSF48576">
    <property type="entry name" value="Terpenoid synthases"/>
    <property type="match status" value="1"/>
</dbReference>
<organism evidence="7">
    <name type="scientific">metagenome</name>
    <dbReference type="NCBI Taxonomy" id="256318"/>
    <lineage>
        <taxon>unclassified sequences</taxon>
        <taxon>metagenomes</taxon>
    </lineage>
</organism>
<dbReference type="GO" id="GO:0046872">
    <property type="term" value="F:metal ion binding"/>
    <property type="evidence" value="ECO:0007669"/>
    <property type="project" value="UniProtKB-KW"/>
</dbReference>
<name>A0A380TAF9_9ZZZZ</name>
<comment type="cofactor">
    <cofactor evidence="1">
        <name>Mg(2+)</name>
        <dbReference type="ChEBI" id="CHEBI:18420"/>
    </cofactor>
</comment>